<dbReference type="GO" id="GO:0005742">
    <property type="term" value="C:mitochondrial outer membrane translocase complex"/>
    <property type="evidence" value="ECO:0007669"/>
    <property type="project" value="TreeGrafter"/>
</dbReference>
<proteinExistence type="inferred from homology"/>
<protein>
    <submittedName>
        <fullName evidence="10">6a2d938d-ab53-4515-afcf-9891d1b62c49</fullName>
    </submittedName>
</protein>
<keyword evidence="7" id="KW-0496">Mitochondrion</keyword>
<comment type="similarity">
    <text evidence="9">Belongs to the Tom5 family.</text>
</comment>
<evidence type="ECO:0000256" key="5">
    <source>
        <dbReference type="ARBA" id="ARBA00022927"/>
    </source>
</evidence>
<organism evidence="10 11">
    <name type="scientific">Thermothielavioides terrestris</name>
    <dbReference type="NCBI Taxonomy" id="2587410"/>
    <lineage>
        <taxon>Eukaryota</taxon>
        <taxon>Fungi</taxon>
        <taxon>Dikarya</taxon>
        <taxon>Ascomycota</taxon>
        <taxon>Pezizomycotina</taxon>
        <taxon>Sordariomycetes</taxon>
        <taxon>Sordariomycetidae</taxon>
        <taxon>Sordariales</taxon>
        <taxon>Chaetomiaceae</taxon>
        <taxon>Thermothielavioides</taxon>
    </lineage>
</organism>
<reference evidence="10 11" key="1">
    <citation type="submission" date="2018-04" db="EMBL/GenBank/DDBJ databases">
        <authorList>
            <person name="Huttner S."/>
            <person name="Dainat J."/>
        </authorList>
    </citation>
    <scope>NUCLEOTIDE SEQUENCE [LARGE SCALE GENOMIC DNA]</scope>
</reference>
<evidence type="ECO:0000256" key="7">
    <source>
        <dbReference type="ARBA" id="ARBA00023128"/>
    </source>
</evidence>
<name>A0A3S4EZ12_9PEZI</name>
<evidence type="ECO:0000313" key="10">
    <source>
        <dbReference type="EMBL" id="SPQ19862.1"/>
    </source>
</evidence>
<keyword evidence="5" id="KW-0653">Protein transport</keyword>
<keyword evidence="4" id="KW-1000">Mitochondrion outer membrane</keyword>
<evidence type="ECO:0000256" key="2">
    <source>
        <dbReference type="ARBA" id="ARBA00022448"/>
    </source>
</evidence>
<evidence type="ECO:0000256" key="6">
    <source>
        <dbReference type="ARBA" id="ARBA00022989"/>
    </source>
</evidence>
<evidence type="ECO:0000256" key="8">
    <source>
        <dbReference type="ARBA" id="ARBA00023136"/>
    </source>
</evidence>
<dbReference type="GO" id="GO:0008320">
    <property type="term" value="F:protein transmembrane transporter activity"/>
    <property type="evidence" value="ECO:0007669"/>
    <property type="project" value="TreeGrafter"/>
</dbReference>
<dbReference type="InterPro" id="IPR019603">
    <property type="entry name" value="Tom5"/>
</dbReference>
<dbReference type="EMBL" id="OUUZ01000001">
    <property type="protein sequence ID" value="SPQ19862.1"/>
    <property type="molecule type" value="Genomic_DNA"/>
</dbReference>
<keyword evidence="3" id="KW-0812">Transmembrane</keyword>
<comment type="subcellular location">
    <subcellularLocation>
        <location evidence="1">Mitochondrion outer membrane</location>
        <topology evidence="1">Single-pass membrane protein</topology>
    </subcellularLocation>
</comment>
<evidence type="ECO:0000256" key="3">
    <source>
        <dbReference type="ARBA" id="ARBA00022692"/>
    </source>
</evidence>
<evidence type="ECO:0000256" key="1">
    <source>
        <dbReference type="ARBA" id="ARBA00004572"/>
    </source>
</evidence>
<sequence length="50" mass="5398">MFGGFQPPPLSKEELRAAEAEATFTIQRALATAAALYLSPLLIDAISKMF</sequence>
<gene>
    <name evidence="10" type="ORF">TT172_LOCUS2281</name>
</gene>
<dbReference type="PANTHER" id="PTHR28188">
    <property type="entry name" value="MITOCHONDRIAL IMPORT RECEPTOR SUBUNIT TOM5"/>
    <property type="match status" value="1"/>
</dbReference>
<evidence type="ECO:0000313" key="11">
    <source>
        <dbReference type="Proteomes" id="UP000289323"/>
    </source>
</evidence>
<dbReference type="PANTHER" id="PTHR28188:SF1">
    <property type="entry name" value="MITOCHONDRIAL IMPORT RECEPTOR SUBUNIT TOM5"/>
    <property type="match status" value="1"/>
</dbReference>
<keyword evidence="8" id="KW-0472">Membrane</keyword>
<dbReference type="AlphaFoldDB" id="A0A3S4EZ12"/>
<dbReference type="Pfam" id="PF10642">
    <property type="entry name" value="Tom5"/>
    <property type="match status" value="1"/>
</dbReference>
<evidence type="ECO:0000256" key="9">
    <source>
        <dbReference type="ARBA" id="ARBA00025716"/>
    </source>
</evidence>
<dbReference type="GO" id="GO:0006626">
    <property type="term" value="P:protein targeting to mitochondrion"/>
    <property type="evidence" value="ECO:0007669"/>
    <property type="project" value="TreeGrafter"/>
</dbReference>
<evidence type="ECO:0000256" key="4">
    <source>
        <dbReference type="ARBA" id="ARBA00022787"/>
    </source>
</evidence>
<keyword evidence="2" id="KW-0813">Transport</keyword>
<keyword evidence="6" id="KW-1133">Transmembrane helix</keyword>
<accession>A0A3S4EZ12</accession>
<dbReference type="Proteomes" id="UP000289323">
    <property type="component" value="Unassembled WGS sequence"/>
</dbReference>